<proteinExistence type="predicted"/>
<organism evidence="1 2">
    <name type="scientific">Streptomyces pulveraceus</name>
    <dbReference type="NCBI Taxonomy" id="68258"/>
    <lineage>
        <taxon>Bacteria</taxon>
        <taxon>Bacillati</taxon>
        <taxon>Actinomycetota</taxon>
        <taxon>Actinomycetes</taxon>
        <taxon>Kitasatosporales</taxon>
        <taxon>Streptomycetaceae</taxon>
        <taxon>Streptomyces</taxon>
    </lineage>
</organism>
<keyword evidence="2" id="KW-1185">Reference proteome</keyword>
<evidence type="ECO:0008006" key="3">
    <source>
        <dbReference type="Google" id="ProtNLM"/>
    </source>
</evidence>
<accession>A0ABW1GLK7</accession>
<dbReference type="InterPro" id="IPR058739">
    <property type="entry name" value="NicX"/>
</dbReference>
<evidence type="ECO:0000313" key="1">
    <source>
        <dbReference type="EMBL" id="MFC5914771.1"/>
    </source>
</evidence>
<dbReference type="EMBL" id="JBHSPU010000014">
    <property type="protein sequence ID" value="MFC5914771.1"/>
    <property type="molecule type" value="Genomic_DNA"/>
</dbReference>
<dbReference type="Pfam" id="PF26233">
    <property type="entry name" value="NicX"/>
    <property type="match status" value="1"/>
</dbReference>
<evidence type="ECO:0000313" key="2">
    <source>
        <dbReference type="Proteomes" id="UP001596200"/>
    </source>
</evidence>
<name>A0ABW1GLK7_9ACTN</name>
<sequence length="371" mass="40076">MNGTTCFSYLDTPTAAPLSITELMPGAYNVMEYTAVAAGEQVLILTENSVDPVVVQALAAAAAYRNAEVHVLAVPPFSAGGWDSERPSPMLSAIHAEADVVLSCTWWGEVHSDRLFFDEVAKRKARFLSLHQTATASALATGARFPLELYFALEAKATAQLAAASEIRVTTAAGTDVTFRDFATSGHHAPLTAGMWRPFPYGGVNFYPNRTDGLLVIEESTVTGTPAEPTTIEITDNVVTAIDGATAATELRHYSPRGYYLRHALIGLNPKVRSSGGTQFEREKHAGAFYLGLDALTEKGEPDRSGPGHAHCDCQFDKPTITLDGTPFIEDGRLRLLEDPEIRELAALFGPADVLLDSNPRMVLPARYTRH</sequence>
<comment type="caution">
    <text evidence="1">The sequence shown here is derived from an EMBL/GenBank/DDBJ whole genome shotgun (WGS) entry which is preliminary data.</text>
</comment>
<dbReference type="Proteomes" id="UP001596200">
    <property type="component" value="Unassembled WGS sequence"/>
</dbReference>
<protein>
    <recommendedName>
        <fullName evidence="3">Leucyl aminopeptidase (Aminopeptidase T)</fullName>
    </recommendedName>
</protein>
<gene>
    <name evidence="1" type="ORF">ACFP1B_15245</name>
</gene>
<reference evidence="2" key="1">
    <citation type="journal article" date="2019" name="Int. J. Syst. Evol. Microbiol.">
        <title>The Global Catalogue of Microorganisms (GCM) 10K type strain sequencing project: providing services to taxonomists for standard genome sequencing and annotation.</title>
        <authorList>
            <consortium name="The Broad Institute Genomics Platform"/>
            <consortium name="The Broad Institute Genome Sequencing Center for Infectious Disease"/>
            <person name="Wu L."/>
            <person name="Ma J."/>
        </authorList>
    </citation>
    <scope>NUCLEOTIDE SEQUENCE [LARGE SCALE GENOMIC DNA]</scope>
    <source>
        <strain evidence="2">JCM 4147</strain>
    </source>
</reference>
<dbReference type="RefSeq" id="WP_344515388.1">
    <property type="nucleotide sequence ID" value="NZ_BAAATU010000033.1"/>
</dbReference>